<dbReference type="OrthoDB" id="5405951at2"/>
<feature type="transmembrane region" description="Helical" evidence="1">
    <location>
        <begin position="36"/>
        <end position="59"/>
    </location>
</feature>
<evidence type="ECO:0000313" key="3">
    <source>
        <dbReference type="EMBL" id="GEM90273.1"/>
    </source>
</evidence>
<dbReference type="RefSeq" id="WP_147147871.1">
    <property type="nucleotide sequence ID" value="NZ_BJXN01000011.1"/>
</dbReference>
<evidence type="ECO:0000256" key="1">
    <source>
        <dbReference type="SAM" id="Phobius"/>
    </source>
</evidence>
<comment type="caution">
    <text evidence="3">The sequence shown here is derived from an EMBL/GenBank/DDBJ whole genome shotgun (WGS) entry which is preliminary data.</text>
</comment>
<dbReference type="Proteomes" id="UP000321827">
    <property type="component" value="Unassembled WGS sequence"/>
</dbReference>
<keyword evidence="1" id="KW-0812">Transmembrane</keyword>
<proteinExistence type="predicted"/>
<feature type="domain" description="Inner membrane protein YgaP-like transmembrane" evidence="2">
    <location>
        <begin position="1"/>
        <end position="66"/>
    </location>
</feature>
<dbReference type="AlphaFoldDB" id="A0A511RKT8"/>
<organism evidence="3 4">
    <name type="scientific">Oceanithermus desulfurans NBRC 100063</name>
    <dbReference type="NCBI Taxonomy" id="1227550"/>
    <lineage>
        <taxon>Bacteria</taxon>
        <taxon>Thermotogati</taxon>
        <taxon>Deinococcota</taxon>
        <taxon>Deinococci</taxon>
        <taxon>Thermales</taxon>
        <taxon>Thermaceae</taxon>
        <taxon>Oceanithermus</taxon>
    </lineage>
</organism>
<name>A0A511RKT8_9DEIN</name>
<sequence length="69" mass="7447">MGCNVGKGDQIFRFVLGVVLLLAYFVGWIAGTWGTVALIVGIILVVTAAFRFCPLYRLLGVNTCEPQKG</sequence>
<evidence type="ECO:0000313" key="4">
    <source>
        <dbReference type="Proteomes" id="UP000321827"/>
    </source>
</evidence>
<feature type="transmembrane region" description="Helical" evidence="1">
    <location>
        <begin position="12"/>
        <end position="30"/>
    </location>
</feature>
<reference evidence="3 4" key="1">
    <citation type="submission" date="2019-07" db="EMBL/GenBank/DDBJ databases">
        <title>Whole genome shotgun sequence of Oceanithermus desulfurans NBRC 100063.</title>
        <authorList>
            <person name="Hosoyama A."/>
            <person name="Uohara A."/>
            <person name="Ohji S."/>
            <person name="Ichikawa N."/>
        </authorList>
    </citation>
    <scope>NUCLEOTIDE SEQUENCE [LARGE SCALE GENOMIC DNA]</scope>
    <source>
        <strain evidence="3 4">NBRC 100063</strain>
    </source>
</reference>
<accession>A0A511RKT8</accession>
<protein>
    <recommendedName>
        <fullName evidence="2">Inner membrane protein YgaP-like transmembrane domain-containing protein</fullName>
    </recommendedName>
</protein>
<evidence type="ECO:0000259" key="2">
    <source>
        <dbReference type="Pfam" id="PF11127"/>
    </source>
</evidence>
<gene>
    <name evidence="3" type="ORF">ODE01S_17070</name>
</gene>
<dbReference type="InterPro" id="IPR021309">
    <property type="entry name" value="YgaP-like_TM"/>
</dbReference>
<keyword evidence="1" id="KW-0472">Membrane</keyword>
<dbReference type="EMBL" id="BJXN01000011">
    <property type="protein sequence ID" value="GEM90273.1"/>
    <property type="molecule type" value="Genomic_DNA"/>
</dbReference>
<keyword evidence="1" id="KW-1133">Transmembrane helix</keyword>
<dbReference type="Pfam" id="PF11127">
    <property type="entry name" value="YgaP-like_TM"/>
    <property type="match status" value="1"/>
</dbReference>